<sequence>MRDKKVTFLSLILIFTCLSLSFAAFIFDNNNKSRQKKIDLMNGVDKIAYYNNLDDISRDEMEKGLLIPLPKGEESDYEIEYSKVYRQMKITISDTNKEFFNKNHIEGLTNGLTDLKTDFKKEGKKEKTIVTVSLDNIYDYKSIIEDGNLYIKYYSMWDKYDKIVVIDPGHGADNKGIVLNDGVEADIDFAVASYIEKYLKDAGIGVCLTRDENQDPSIEKRVDMANQLNADMFISIHVNESDDKSESYNGVLVMYNEKDDTLKSKLLGDYVLKNYIKNTQAKNLQCIEGSSLKLIGDSKVPVALVELGFLTNKPEAQKLISKDYQQQAALGIFNGILEAYNNAEFLKEKK</sequence>
<keyword evidence="4" id="KW-1185">Reference proteome</keyword>
<evidence type="ECO:0000256" key="1">
    <source>
        <dbReference type="ARBA" id="ARBA00022801"/>
    </source>
</evidence>
<accession>A0A1I0W567</accession>
<keyword evidence="1" id="KW-0378">Hydrolase</keyword>
<name>A0A1I0W567_9FIRM</name>
<dbReference type="PANTHER" id="PTHR30404:SF0">
    <property type="entry name" value="N-ACETYLMURAMOYL-L-ALANINE AMIDASE AMIC"/>
    <property type="match status" value="1"/>
</dbReference>
<dbReference type="OrthoDB" id="43070at2"/>
<dbReference type="AlphaFoldDB" id="A0A1I0W567"/>
<evidence type="ECO:0000259" key="2">
    <source>
        <dbReference type="SMART" id="SM00646"/>
    </source>
</evidence>
<dbReference type="GO" id="GO:0030288">
    <property type="term" value="C:outer membrane-bounded periplasmic space"/>
    <property type="evidence" value="ECO:0007669"/>
    <property type="project" value="TreeGrafter"/>
</dbReference>
<organism evidence="3 4">
    <name type="scientific">Acetitomaculum ruminis DSM 5522</name>
    <dbReference type="NCBI Taxonomy" id="1120918"/>
    <lineage>
        <taxon>Bacteria</taxon>
        <taxon>Bacillati</taxon>
        <taxon>Bacillota</taxon>
        <taxon>Clostridia</taxon>
        <taxon>Lachnospirales</taxon>
        <taxon>Lachnospiraceae</taxon>
        <taxon>Acetitomaculum</taxon>
    </lineage>
</organism>
<dbReference type="Proteomes" id="UP000198838">
    <property type="component" value="Unassembled WGS sequence"/>
</dbReference>
<dbReference type="RefSeq" id="WP_092870517.1">
    <property type="nucleotide sequence ID" value="NZ_FOJY01000003.1"/>
</dbReference>
<dbReference type="InterPro" id="IPR002508">
    <property type="entry name" value="MurNAc-LAA_cat"/>
</dbReference>
<dbReference type="GO" id="GO:0009253">
    <property type="term" value="P:peptidoglycan catabolic process"/>
    <property type="evidence" value="ECO:0007669"/>
    <property type="project" value="InterPro"/>
</dbReference>
<evidence type="ECO:0000313" key="3">
    <source>
        <dbReference type="EMBL" id="SFA83691.1"/>
    </source>
</evidence>
<proteinExistence type="predicted"/>
<dbReference type="Gene3D" id="3.40.630.40">
    <property type="entry name" value="Zn-dependent exopeptidases"/>
    <property type="match status" value="1"/>
</dbReference>
<evidence type="ECO:0000313" key="4">
    <source>
        <dbReference type="Proteomes" id="UP000198838"/>
    </source>
</evidence>
<dbReference type="PANTHER" id="PTHR30404">
    <property type="entry name" value="N-ACETYLMURAMOYL-L-ALANINE AMIDASE"/>
    <property type="match status" value="1"/>
</dbReference>
<protein>
    <submittedName>
        <fullName evidence="3">N-acetylmuramoyl-L-alanine amidase</fullName>
    </submittedName>
</protein>
<dbReference type="SMART" id="SM00646">
    <property type="entry name" value="Ami_3"/>
    <property type="match status" value="1"/>
</dbReference>
<dbReference type="Pfam" id="PF01520">
    <property type="entry name" value="Amidase_3"/>
    <property type="match status" value="1"/>
</dbReference>
<dbReference type="EMBL" id="FOJY01000003">
    <property type="protein sequence ID" value="SFA83691.1"/>
    <property type="molecule type" value="Genomic_DNA"/>
</dbReference>
<dbReference type="InterPro" id="IPR050695">
    <property type="entry name" value="N-acetylmuramoyl_amidase_3"/>
</dbReference>
<dbReference type="SUPFAM" id="SSF53187">
    <property type="entry name" value="Zn-dependent exopeptidases"/>
    <property type="match status" value="1"/>
</dbReference>
<reference evidence="3 4" key="1">
    <citation type="submission" date="2016-10" db="EMBL/GenBank/DDBJ databases">
        <authorList>
            <person name="de Groot N.N."/>
        </authorList>
    </citation>
    <scope>NUCLEOTIDE SEQUENCE [LARGE SCALE GENOMIC DNA]</scope>
    <source>
        <strain evidence="3 4">DSM 5522</strain>
    </source>
</reference>
<dbReference type="GO" id="GO:0008745">
    <property type="term" value="F:N-acetylmuramoyl-L-alanine amidase activity"/>
    <property type="evidence" value="ECO:0007669"/>
    <property type="project" value="InterPro"/>
</dbReference>
<dbReference type="STRING" id="1120918.SAMN05216249_10384"/>
<dbReference type="CDD" id="cd02696">
    <property type="entry name" value="MurNAc-LAA"/>
    <property type="match status" value="1"/>
</dbReference>
<gene>
    <name evidence="3" type="ORF">SAMN05216249_10384</name>
</gene>
<feature type="domain" description="MurNAc-LAA" evidence="2">
    <location>
        <begin position="222"/>
        <end position="337"/>
    </location>
</feature>